<dbReference type="GO" id="GO:0030151">
    <property type="term" value="F:molybdenum ion binding"/>
    <property type="evidence" value="ECO:0007669"/>
    <property type="project" value="InterPro"/>
</dbReference>
<dbReference type="GO" id="GO:0030170">
    <property type="term" value="F:pyridoxal phosphate binding"/>
    <property type="evidence" value="ECO:0007669"/>
    <property type="project" value="InterPro"/>
</dbReference>
<dbReference type="AlphaFoldDB" id="A0A918S0F7"/>
<keyword evidence="3" id="KW-1185">Reference proteome</keyword>
<protein>
    <submittedName>
        <fullName evidence="2">Molybdenum cofactor sulfurase</fullName>
    </submittedName>
</protein>
<dbReference type="InterPro" id="IPR052716">
    <property type="entry name" value="MOSC_domain"/>
</dbReference>
<reference evidence="2" key="1">
    <citation type="journal article" date="2014" name="Int. J. Syst. Evol. Microbiol.">
        <title>Complete genome sequence of Corynebacterium casei LMG S-19264T (=DSM 44701T), isolated from a smear-ripened cheese.</title>
        <authorList>
            <consortium name="US DOE Joint Genome Institute (JGI-PGF)"/>
            <person name="Walter F."/>
            <person name="Albersmeier A."/>
            <person name="Kalinowski J."/>
            <person name="Ruckert C."/>
        </authorList>
    </citation>
    <scope>NUCLEOTIDE SEQUENCE</scope>
    <source>
        <strain evidence="2">KCTC 12711</strain>
    </source>
</reference>
<sequence>MEFGRVESLWRYPVKSLIGESVDSFDIDCRGVSGDRLYAISNSDGKLGSGKDTRRFRRIDGLFSMSAETIDNGISITLPDKEVVTSNSPSINSRLSQILGQNVTLTKEDKISHFDDGAIHILTTASLSLLRKKLPHSGVEPRRFRPNIVVKSQFQDNELLGKVINIGTVSLEVTHKSERCRMITLGQPGLERSPEILKAISKDFGLDFGVYAKVISIGSVSIGDNVEVVQD</sequence>
<dbReference type="Pfam" id="PF03473">
    <property type="entry name" value="MOSC"/>
    <property type="match status" value="1"/>
</dbReference>
<dbReference type="EMBL" id="BMXA01000005">
    <property type="protein sequence ID" value="GHA16354.1"/>
    <property type="molecule type" value="Genomic_DNA"/>
</dbReference>
<dbReference type="PANTHER" id="PTHR36930:SF1">
    <property type="entry name" value="MOSC DOMAIN-CONTAINING PROTEIN"/>
    <property type="match status" value="1"/>
</dbReference>
<accession>A0A918S0F7</accession>
<name>A0A918S0F7_9GAMM</name>
<dbReference type="Gene3D" id="2.40.33.20">
    <property type="entry name" value="PK beta-barrel domain-like"/>
    <property type="match status" value="1"/>
</dbReference>
<dbReference type="InterPro" id="IPR005303">
    <property type="entry name" value="MOCOS_middle"/>
</dbReference>
<proteinExistence type="predicted"/>
<dbReference type="Proteomes" id="UP000614811">
    <property type="component" value="Unassembled WGS sequence"/>
</dbReference>
<dbReference type="RefSeq" id="WP_189402275.1">
    <property type="nucleotide sequence ID" value="NZ_BMXA01000005.1"/>
</dbReference>
<dbReference type="Pfam" id="PF03476">
    <property type="entry name" value="MOSC_N"/>
    <property type="match status" value="1"/>
</dbReference>
<comment type="caution">
    <text evidence="2">The sequence shown here is derived from an EMBL/GenBank/DDBJ whole genome shotgun (WGS) entry which is preliminary data.</text>
</comment>
<gene>
    <name evidence="2" type="ORF">GCM10008090_27700</name>
</gene>
<organism evidence="2 3">
    <name type="scientific">Arenicella chitinivorans</name>
    <dbReference type="NCBI Taxonomy" id="1329800"/>
    <lineage>
        <taxon>Bacteria</taxon>
        <taxon>Pseudomonadati</taxon>
        <taxon>Pseudomonadota</taxon>
        <taxon>Gammaproteobacteria</taxon>
        <taxon>Arenicellales</taxon>
        <taxon>Arenicellaceae</taxon>
        <taxon>Arenicella</taxon>
    </lineage>
</organism>
<dbReference type="PANTHER" id="PTHR36930">
    <property type="entry name" value="METAL-SULFUR CLUSTER BIOSYNTHESIS PROTEINS YUAD-RELATED"/>
    <property type="match status" value="1"/>
</dbReference>
<dbReference type="InterPro" id="IPR011037">
    <property type="entry name" value="Pyrv_Knase-like_insert_dom_sf"/>
</dbReference>
<evidence type="ECO:0000313" key="3">
    <source>
        <dbReference type="Proteomes" id="UP000614811"/>
    </source>
</evidence>
<dbReference type="PROSITE" id="PS51340">
    <property type="entry name" value="MOSC"/>
    <property type="match status" value="1"/>
</dbReference>
<evidence type="ECO:0000313" key="2">
    <source>
        <dbReference type="EMBL" id="GHA16354.1"/>
    </source>
</evidence>
<evidence type="ECO:0000259" key="1">
    <source>
        <dbReference type="PROSITE" id="PS51340"/>
    </source>
</evidence>
<feature type="domain" description="MOSC" evidence="1">
    <location>
        <begin position="93"/>
        <end position="229"/>
    </location>
</feature>
<dbReference type="GO" id="GO:0003824">
    <property type="term" value="F:catalytic activity"/>
    <property type="evidence" value="ECO:0007669"/>
    <property type="project" value="InterPro"/>
</dbReference>
<dbReference type="InterPro" id="IPR005302">
    <property type="entry name" value="MoCF_Sase_C"/>
</dbReference>
<reference evidence="2" key="2">
    <citation type="submission" date="2020-09" db="EMBL/GenBank/DDBJ databases">
        <authorList>
            <person name="Sun Q."/>
            <person name="Kim S."/>
        </authorList>
    </citation>
    <scope>NUCLEOTIDE SEQUENCE</scope>
    <source>
        <strain evidence="2">KCTC 12711</strain>
    </source>
</reference>
<dbReference type="SUPFAM" id="SSF50800">
    <property type="entry name" value="PK beta-barrel domain-like"/>
    <property type="match status" value="1"/>
</dbReference>